<name>A0A0U1LIM2_TALIS</name>
<dbReference type="EMBL" id="CVMT01000001">
    <property type="protein sequence ID" value="CRG82863.1"/>
    <property type="molecule type" value="Genomic_DNA"/>
</dbReference>
<reference evidence="1 2" key="1">
    <citation type="submission" date="2015-04" db="EMBL/GenBank/DDBJ databases">
        <authorList>
            <person name="Syromyatnikov M.Y."/>
            <person name="Popov V.N."/>
        </authorList>
    </citation>
    <scope>NUCLEOTIDE SEQUENCE [LARGE SCALE GENOMIC DNA]</scope>
    <source>
        <strain evidence="1">WF-38-12</strain>
    </source>
</reference>
<gene>
    <name evidence="1" type="ORF">PISL3812_00209</name>
</gene>
<proteinExistence type="predicted"/>
<dbReference type="AlphaFoldDB" id="A0A0U1LIM2"/>
<protein>
    <submittedName>
        <fullName evidence="1">Uncharacterized protein</fullName>
    </submittedName>
</protein>
<organism evidence="1 2">
    <name type="scientific">Talaromyces islandicus</name>
    <name type="common">Penicillium islandicum</name>
    <dbReference type="NCBI Taxonomy" id="28573"/>
    <lineage>
        <taxon>Eukaryota</taxon>
        <taxon>Fungi</taxon>
        <taxon>Dikarya</taxon>
        <taxon>Ascomycota</taxon>
        <taxon>Pezizomycotina</taxon>
        <taxon>Eurotiomycetes</taxon>
        <taxon>Eurotiomycetidae</taxon>
        <taxon>Eurotiales</taxon>
        <taxon>Trichocomaceae</taxon>
        <taxon>Talaromyces</taxon>
        <taxon>Talaromyces sect. Islandici</taxon>
    </lineage>
</organism>
<keyword evidence="2" id="KW-1185">Reference proteome</keyword>
<accession>A0A0U1LIM2</accession>
<dbReference type="Proteomes" id="UP000054383">
    <property type="component" value="Unassembled WGS sequence"/>
</dbReference>
<evidence type="ECO:0000313" key="1">
    <source>
        <dbReference type="EMBL" id="CRG82863.1"/>
    </source>
</evidence>
<sequence>MLRMPSPRLHRAATHVGSFPASFFSVSLASSVVNEHVFFFLVIALTSTSTTSSTFVAQLLLVYPPPLIHPKYLSTAHEPTSELTYSFCQARACQFFFLTLEGLLVHWLDSPAGLWQTAASCENRIIRPITFLSKTRREKKTASFDSRTCHQGQS</sequence>
<evidence type="ECO:0000313" key="2">
    <source>
        <dbReference type="Proteomes" id="UP000054383"/>
    </source>
</evidence>